<dbReference type="Proteomes" id="UP000232722">
    <property type="component" value="Unassembled WGS sequence"/>
</dbReference>
<reference evidence="1 2" key="2">
    <citation type="submission" date="2017-09" db="EMBL/GenBank/DDBJ databases">
        <title>Extensive intraspecific genome diversity in a model arbuscular mycorrhizal fungus.</title>
        <authorList>
            <person name="Chen E.C."/>
            <person name="Morin E."/>
            <person name="Beaudet D."/>
            <person name="Noel J."/>
            <person name="Ndikumana S."/>
            <person name="Charron P."/>
            <person name="St-Onge C."/>
            <person name="Giorgi J."/>
            <person name="Grigoriev I.V."/>
            <person name="Roux C."/>
            <person name="Martin F.M."/>
            <person name="Corradi N."/>
        </authorList>
    </citation>
    <scope>NUCLEOTIDE SEQUENCE [LARGE SCALE GENOMIC DNA]</scope>
    <source>
        <strain evidence="1 2">A5</strain>
    </source>
</reference>
<dbReference type="AlphaFoldDB" id="A0A2N0P7I9"/>
<reference evidence="1 2" key="1">
    <citation type="submission" date="2016-04" db="EMBL/GenBank/DDBJ databases">
        <title>Genome analyses suggest a sexual origin of heterokaryosis in a supposedly ancient asexual fungus.</title>
        <authorList>
            <person name="Ropars J."/>
            <person name="Sedzielewska K."/>
            <person name="Noel J."/>
            <person name="Charron P."/>
            <person name="Farinelli L."/>
            <person name="Marton T."/>
            <person name="Kruger M."/>
            <person name="Pelin A."/>
            <person name="Brachmann A."/>
            <person name="Corradi N."/>
        </authorList>
    </citation>
    <scope>NUCLEOTIDE SEQUENCE [LARGE SCALE GENOMIC DNA]</scope>
    <source>
        <strain evidence="1 2">A5</strain>
    </source>
</reference>
<dbReference type="VEuPathDB" id="FungiDB:RhiirA1_337095"/>
<dbReference type="Gene3D" id="3.30.420.10">
    <property type="entry name" value="Ribonuclease H-like superfamily/Ribonuclease H"/>
    <property type="match status" value="1"/>
</dbReference>
<organism evidence="1 2">
    <name type="scientific">Rhizophagus irregularis</name>
    <dbReference type="NCBI Taxonomy" id="588596"/>
    <lineage>
        <taxon>Eukaryota</taxon>
        <taxon>Fungi</taxon>
        <taxon>Fungi incertae sedis</taxon>
        <taxon>Mucoromycota</taxon>
        <taxon>Glomeromycotina</taxon>
        <taxon>Glomeromycetes</taxon>
        <taxon>Glomerales</taxon>
        <taxon>Glomeraceae</taxon>
        <taxon>Rhizophagus</taxon>
    </lineage>
</organism>
<evidence type="ECO:0008006" key="3">
    <source>
        <dbReference type="Google" id="ProtNLM"/>
    </source>
</evidence>
<dbReference type="InterPro" id="IPR036397">
    <property type="entry name" value="RNaseH_sf"/>
</dbReference>
<evidence type="ECO:0000313" key="1">
    <source>
        <dbReference type="EMBL" id="PKC02795.1"/>
    </source>
</evidence>
<proteinExistence type="predicted"/>
<dbReference type="EMBL" id="LLXJ01001313">
    <property type="protein sequence ID" value="PKC02795.1"/>
    <property type="molecule type" value="Genomic_DNA"/>
</dbReference>
<name>A0A2N0P7I9_9GLOM</name>
<sequence length="77" mass="9054">LDWVAQSPNLNPIGNLWNYLDYQVRKRKPLPKSKQELINVVQEEWRKISIETLHHLILSLPKRIKAVIKAKGGHTKY</sequence>
<evidence type="ECO:0000313" key="2">
    <source>
        <dbReference type="Proteomes" id="UP000232722"/>
    </source>
</evidence>
<protein>
    <recommendedName>
        <fullName evidence="3">Transposable element Tcb1 transposase</fullName>
    </recommendedName>
</protein>
<comment type="caution">
    <text evidence="1">The sequence shown here is derived from an EMBL/GenBank/DDBJ whole genome shotgun (WGS) entry which is preliminary data.</text>
</comment>
<feature type="non-terminal residue" evidence="1">
    <location>
        <position position="77"/>
    </location>
</feature>
<accession>A0A2N0P7I9</accession>
<dbReference type="GO" id="GO:0003676">
    <property type="term" value="F:nucleic acid binding"/>
    <property type="evidence" value="ECO:0007669"/>
    <property type="project" value="InterPro"/>
</dbReference>
<feature type="non-terminal residue" evidence="1">
    <location>
        <position position="1"/>
    </location>
</feature>
<gene>
    <name evidence="1" type="ORF">RhiirA5_244045</name>
</gene>